<dbReference type="GO" id="GO:0005886">
    <property type="term" value="C:plasma membrane"/>
    <property type="evidence" value="ECO:0007669"/>
    <property type="project" value="UniProtKB-SubCell"/>
</dbReference>
<organism evidence="8 9">
    <name type="scientific">Vibrio viridaestus</name>
    <dbReference type="NCBI Taxonomy" id="2487322"/>
    <lineage>
        <taxon>Bacteria</taxon>
        <taxon>Pseudomonadati</taxon>
        <taxon>Pseudomonadota</taxon>
        <taxon>Gammaproteobacteria</taxon>
        <taxon>Vibrionales</taxon>
        <taxon>Vibrionaceae</taxon>
        <taxon>Vibrio</taxon>
    </lineage>
</organism>
<dbReference type="PIRSF" id="PIRSF006324">
    <property type="entry name" value="LeuE"/>
    <property type="match status" value="1"/>
</dbReference>
<comment type="subcellular location">
    <subcellularLocation>
        <location evidence="1">Cell membrane</location>
        <topology evidence="1">Multi-pass membrane protein</topology>
    </subcellularLocation>
</comment>
<comment type="similarity">
    <text evidence="2">Belongs to the Rht family.</text>
</comment>
<evidence type="ECO:0000256" key="4">
    <source>
        <dbReference type="ARBA" id="ARBA00022692"/>
    </source>
</evidence>
<keyword evidence="4 7" id="KW-0812">Transmembrane</keyword>
<comment type="caution">
    <text evidence="8">The sequence shown here is derived from an EMBL/GenBank/DDBJ whole genome shotgun (WGS) entry which is preliminary data.</text>
</comment>
<feature type="transmembrane region" description="Helical" evidence="7">
    <location>
        <begin position="68"/>
        <end position="89"/>
    </location>
</feature>
<name>A0A3N9TKE2_9VIBR</name>
<sequence>MDYFMFLFICLVTTFVPGPAVFLVIKNATSYGLRKAFAGILGNACAMITMASLSAAGLSVVIMTSEYLFFTVKVIGGSYLIYLGVKAWITSNTASFESHRLMERSKRQLFIEAYVVGATNPKAIAFYTALFPQFIDTSDPVLPQFLVLTLTFALSSFSALLSYAVLSSRFKQALSRRSIMQKLNKVVGSIFILFGFSLFASHRG</sequence>
<evidence type="ECO:0000256" key="6">
    <source>
        <dbReference type="ARBA" id="ARBA00023136"/>
    </source>
</evidence>
<feature type="transmembrane region" description="Helical" evidence="7">
    <location>
        <begin position="142"/>
        <end position="166"/>
    </location>
</feature>
<dbReference type="OrthoDB" id="9804822at2"/>
<evidence type="ECO:0000256" key="5">
    <source>
        <dbReference type="ARBA" id="ARBA00022989"/>
    </source>
</evidence>
<feature type="transmembrane region" description="Helical" evidence="7">
    <location>
        <begin position="186"/>
        <end position="202"/>
    </location>
</feature>
<proteinExistence type="inferred from homology"/>
<evidence type="ECO:0000256" key="7">
    <source>
        <dbReference type="SAM" id="Phobius"/>
    </source>
</evidence>
<protein>
    <submittedName>
        <fullName evidence="8">LysE family translocator</fullName>
    </submittedName>
</protein>
<evidence type="ECO:0000256" key="3">
    <source>
        <dbReference type="ARBA" id="ARBA00022475"/>
    </source>
</evidence>
<accession>A0A3N9TKE2</accession>
<reference evidence="8 9" key="1">
    <citation type="submission" date="2018-11" db="EMBL/GenBank/DDBJ databases">
        <title>Vibrio LJC006 sp. nov., isolated from seawater during the bloom of the enteromorpha.</title>
        <authorList>
            <person name="Liang J."/>
        </authorList>
    </citation>
    <scope>NUCLEOTIDE SEQUENCE [LARGE SCALE GENOMIC DNA]</scope>
    <source>
        <strain evidence="8 9">LJC006</strain>
    </source>
</reference>
<feature type="transmembrane region" description="Helical" evidence="7">
    <location>
        <begin position="109"/>
        <end position="130"/>
    </location>
</feature>
<dbReference type="GO" id="GO:0042970">
    <property type="term" value="F:homoserine transmembrane transporter activity"/>
    <property type="evidence" value="ECO:0007669"/>
    <property type="project" value="TreeGrafter"/>
</dbReference>
<gene>
    <name evidence="8" type="ORF">EES38_01905</name>
</gene>
<keyword evidence="6 7" id="KW-0472">Membrane</keyword>
<evidence type="ECO:0000256" key="2">
    <source>
        <dbReference type="ARBA" id="ARBA00007928"/>
    </source>
</evidence>
<dbReference type="EMBL" id="RJVQ01000001">
    <property type="protein sequence ID" value="RQW64819.1"/>
    <property type="molecule type" value="Genomic_DNA"/>
</dbReference>
<feature type="transmembrane region" description="Helical" evidence="7">
    <location>
        <begin position="37"/>
        <end position="62"/>
    </location>
</feature>
<dbReference type="Proteomes" id="UP000281112">
    <property type="component" value="Unassembled WGS sequence"/>
</dbReference>
<dbReference type="Pfam" id="PF01810">
    <property type="entry name" value="LysE"/>
    <property type="match status" value="1"/>
</dbReference>
<evidence type="ECO:0000313" key="9">
    <source>
        <dbReference type="Proteomes" id="UP000281112"/>
    </source>
</evidence>
<keyword evidence="3" id="KW-1003">Cell membrane</keyword>
<keyword evidence="5 7" id="KW-1133">Transmembrane helix</keyword>
<dbReference type="InterPro" id="IPR001123">
    <property type="entry name" value="LeuE-type"/>
</dbReference>
<keyword evidence="9" id="KW-1185">Reference proteome</keyword>
<dbReference type="AlphaFoldDB" id="A0A3N9TKE2"/>
<evidence type="ECO:0000256" key="1">
    <source>
        <dbReference type="ARBA" id="ARBA00004651"/>
    </source>
</evidence>
<feature type="transmembrane region" description="Helical" evidence="7">
    <location>
        <begin position="6"/>
        <end position="25"/>
    </location>
</feature>
<dbReference type="RefSeq" id="WP_124935469.1">
    <property type="nucleotide sequence ID" value="NZ_RJVQ01000001.1"/>
</dbReference>
<dbReference type="PANTHER" id="PTHR30086">
    <property type="entry name" value="ARGININE EXPORTER PROTEIN ARGO"/>
    <property type="match status" value="1"/>
</dbReference>
<dbReference type="PANTHER" id="PTHR30086:SF14">
    <property type="entry name" value="HOMOSERINE_HOMOSERINE LACTONE EFFLUX PROTEIN"/>
    <property type="match status" value="1"/>
</dbReference>
<evidence type="ECO:0000313" key="8">
    <source>
        <dbReference type="EMBL" id="RQW64819.1"/>
    </source>
</evidence>